<dbReference type="PANTHER" id="PTHR33603">
    <property type="entry name" value="METHYLTRANSFERASE"/>
    <property type="match status" value="1"/>
</dbReference>
<dbReference type="Gene3D" id="3.40.1280.10">
    <property type="match status" value="1"/>
</dbReference>
<evidence type="ECO:0000256" key="4">
    <source>
        <dbReference type="ARBA" id="ARBA00038303"/>
    </source>
</evidence>
<dbReference type="CDD" id="cd18081">
    <property type="entry name" value="RlmH-like"/>
    <property type="match status" value="1"/>
</dbReference>
<reference evidence="6 7" key="1">
    <citation type="journal article" date="2012" name="J. Bacteriol.">
        <title>Complete genome sequences of Methylophaga sp. strain JAM1 and Methylophaga sp. strain JAM7.</title>
        <authorList>
            <person name="Villeneuve C."/>
            <person name="Martineau C."/>
            <person name="Mauffrey F."/>
            <person name="Villemur R."/>
        </authorList>
    </citation>
    <scope>NUCLEOTIDE SEQUENCE [LARGE SCALE GENOMIC DNA]</scope>
    <source>
        <strain evidence="6 7">JAM7</strain>
    </source>
</reference>
<comment type="similarity">
    <text evidence="4 5">Belongs to the RNA methyltransferase RlmH family.</text>
</comment>
<dbReference type="Pfam" id="PF02590">
    <property type="entry name" value="SPOUT_MTase"/>
    <property type="match status" value="1"/>
</dbReference>
<dbReference type="KEGG" id="mec:Q7C_592"/>
<organism evidence="6 7">
    <name type="scientific">Methylophaga frappieri (strain ATCC BAA-2434 / DSM 25690 / JAM7)</name>
    <dbReference type="NCBI Taxonomy" id="754477"/>
    <lineage>
        <taxon>Bacteria</taxon>
        <taxon>Pseudomonadati</taxon>
        <taxon>Pseudomonadota</taxon>
        <taxon>Gammaproteobacteria</taxon>
        <taxon>Thiotrichales</taxon>
        <taxon>Piscirickettsiaceae</taxon>
        <taxon>Methylophaga</taxon>
    </lineage>
</organism>
<comment type="catalytic activity">
    <reaction evidence="5">
        <text>pseudouridine(1915) in 23S rRNA + S-adenosyl-L-methionine = N(3)-methylpseudouridine(1915) in 23S rRNA + S-adenosyl-L-homocysteine + H(+)</text>
        <dbReference type="Rhea" id="RHEA:42752"/>
        <dbReference type="Rhea" id="RHEA-COMP:10221"/>
        <dbReference type="Rhea" id="RHEA-COMP:10222"/>
        <dbReference type="ChEBI" id="CHEBI:15378"/>
        <dbReference type="ChEBI" id="CHEBI:57856"/>
        <dbReference type="ChEBI" id="CHEBI:59789"/>
        <dbReference type="ChEBI" id="CHEBI:65314"/>
        <dbReference type="ChEBI" id="CHEBI:74486"/>
        <dbReference type="EC" id="2.1.1.177"/>
    </reaction>
</comment>
<keyword evidence="5" id="KW-0963">Cytoplasm</keyword>
<dbReference type="InterPro" id="IPR003742">
    <property type="entry name" value="RlmH-like"/>
</dbReference>
<dbReference type="EC" id="2.1.1.177" evidence="5"/>
<evidence type="ECO:0000256" key="1">
    <source>
        <dbReference type="ARBA" id="ARBA00022603"/>
    </source>
</evidence>
<dbReference type="PATRIC" id="fig|754477.3.peg.585"/>
<dbReference type="InterPro" id="IPR029028">
    <property type="entry name" value="Alpha/beta_knot_MTases"/>
</dbReference>
<dbReference type="HAMAP" id="MF_00658">
    <property type="entry name" value="23SrRNA_methyltr_H"/>
    <property type="match status" value="1"/>
</dbReference>
<evidence type="ECO:0000256" key="5">
    <source>
        <dbReference type="HAMAP-Rule" id="MF_00658"/>
    </source>
</evidence>
<dbReference type="NCBIfam" id="TIGR00246">
    <property type="entry name" value="tRNA_RlmH_YbeA"/>
    <property type="match status" value="1"/>
</dbReference>
<dbReference type="PIRSF" id="PIRSF004505">
    <property type="entry name" value="MT_bac"/>
    <property type="match status" value="1"/>
</dbReference>
<feature type="binding site" evidence="5">
    <location>
        <position position="93"/>
    </location>
    <ligand>
        <name>S-adenosyl-L-methionine</name>
        <dbReference type="ChEBI" id="CHEBI:59789"/>
    </ligand>
</feature>
<keyword evidence="7" id="KW-1185">Reference proteome</keyword>
<dbReference type="eggNOG" id="COG1576">
    <property type="taxonomic scope" value="Bacteria"/>
</dbReference>
<keyword evidence="2 5" id="KW-0808">Transferase</keyword>
<dbReference type="SUPFAM" id="SSF75217">
    <property type="entry name" value="alpha/beta knot"/>
    <property type="match status" value="1"/>
</dbReference>
<feature type="binding site" evidence="5">
    <location>
        <begin position="112"/>
        <end position="117"/>
    </location>
    <ligand>
        <name>S-adenosyl-L-methionine</name>
        <dbReference type="ChEBI" id="CHEBI:59789"/>
    </ligand>
</feature>
<gene>
    <name evidence="5" type="primary">rlmH</name>
    <name evidence="6" type="ordered locus">Q7C_592</name>
</gene>
<evidence type="ECO:0000256" key="2">
    <source>
        <dbReference type="ARBA" id="ARBA00022679"/>
    </source>
</evidence>
<feature type="binding site" evidence="5">
    <location>
        <position position="62"/>
    </location>
    <ligand>
        <name>S-adenosyl-L-methionine</name>
        <dbReference type="ChEBI" id="CHEBI:59789"/>
    </ligand>
</feature>
<dbReference type="GO" id="GO:0005737">
    <property type="term" value="C:cytoplasm"/>
    <property type="evidence" value="ECO:0007669"/>
    <property type="project" value="UniProtKB-SubCell"/>
</dbReference>
<keyword evidence="3 5" id="KW-0949">S-adenosyl-L-methionine</keyword>
<dbReference type="InterPro" id="IPR029026">
    <property type="entry name" value="tRNA_m1G_MTases_N"/>
</dbReference>
<keyword evidence="1 5" id="KW-0489">Methyltransferase</keyword>
<dbReference type="AlphaFoldDB" id="I1YFS1"/>
<dbReference type="PANTHER" id="PTHR33603:SF1">
    <property type="entry name" value="RIBOSOMAL RNA LARGE SUBUNIT METHYLTRANSFERASE H"/>
    <property type="match status" value="1"/>
</dbReference>
<comment type="subunit">
    <text evidence="5">Homodimer.</text>
</comment>
<dbReference type="EMBL" id="CP003380">
    <property type="protein sequence ID" value="AFJ01764.1"/>
    <property type="molecule type" value="Genomic_DNA"/>
</dbReference>
<dbReference type="HOGENOM" id="CLU_100552_1_0_6"/>
<dbReference type="STRING" id="754477.Q7C_592"/>
<comment type="subcellular location">
    <subcellularLocation>
        <location evidence="5">Cytoplasm</location>
    </subcellularLocation>
</comment>
<protein>
    <recommendedName>
        <fullName evidence="5">Ribosomal RNA large subunit methyltransferase H</fullName>
        <ecNumber evidence="5">2.1.1.177</ecNumber>
    </recommendedName>
    <alternativeName>
        <fullName evidence="5">23S rRNA (pseudouridine1915-N3)-methyltransferase</fullName>
    </alternativeName>
    <alternativeName>
        <fullName evidence="5">23S rRNA m3Psi1915 methyltransferase</fullName>
    </alternativeName>
    <alternativeName>
        <fullName evidence="5">rRNA (pseudouridine-N3-)-methyltransferase RlmH</fullName>
    </alternativeName>
</protein>
<proteinExistence type="inferred from homology"/>
<evidence type="ECO:0000313" key="7">
    <source>
        <dbReference type="Proteomes" id="UP000009145"/>
    </source>
</evidence>
<evidence type="ECO:0000313" key="6">
    <source>
        <dbReference type="EMBL" id="AFJ01764.1"/>
    </source>
</evidence>
<keyword evidence="5" id="KW-0698">rRNA processing</keyword>
<comment type="function">
    <text evidence="5">Specifically methylates the pseudouridine at position 1915 (m3Psi1915) in 23S rRNA.</text>
</comment>
<dbReference type="NCBIfam" id="NF000986">
    <property type="entry name" value="PRK00103.1-4"/>
    <property type="match status" value="1"/>
</dbReference>
<name>I1YFS1_METFJ</name>
<sequence length="145" mass="16271">MPQWVTDGYQEYARRLPRDCSLQLTEIVPAKRGKTGHAEQWKQDEGKRLLSALSEQDHVVALAVEGKPWSTPALAAELAAWQQRGQDVSFLVGGPDGLSAECMARANQLWSLSALTMPHPLVRVIMAEQIYRAWSLLNNHPYHRA</sequence>
<dbReference type="Proteomes" id="UP000009145">
    <property type="component" value="Chromosome"/>
</dbReference>
<accession>I1YFS1</accession>
<evidence type="ECO:0000256" key="3">
    <source>
        <dbReference type="ARBA" id="ARBA00022691"/>
    </source>
</evidence>
<dbReference type="GO" id="GO:0070038">
    <property type="term" value="F:rRNA (pseudouridine-N3-)-methyltransferase activity"/>
    <property type="evidence" value="ECO:0007669"/>
    <property type="project" value="UniProtKB-UniRule"/>
</dbReference>